<feature type="domain" description="Saposin B-type" evidence="8">
    <location>
        <begin position="98"/>
        <end position="180"/>
    </location>
</feature>
<keyword evidence="3" id="KW-0732">Signal</keyword>
<dbReference type="CTD" id="43662"/>
<dbReference type="SMART" id="SM00741">
    <property type="entry name" value="SapB"/>
    <property type="match status" value="1"/>
</dbReference>
<dbReference type="AlphaFoldDB" id="A0A3Q0JKI2"/>
<evidence type="ECO:0000259" key="8">
    <source>
        <dbReference type="PROSITE" id="PS50015"/>
    </source>
</evidence>
<dbReference type="Pfam" id="PF02199">
    <property type="entry name" value="SapA"/>
    <property type="match status" value="1"/>
</dbReference>
<feature type="compositionally biased region" description="Polar residues" evidence="7">
    <location>
        <begin position="40"/>
        <end position="51"/>
    </location>
</feature>
<dbReference type="Gene3D" id="1.10.225.10">
    <property type="entry name" value="Saposin-like"/>
    <property type="match status" value="1"/>
</dbReference>
<keyword evidence="2" id="KW-0964">Secreted</keyword>
<dbReference type="GO" id="GO:0016020">
    <property type="term" value="C:membrane"/>
    <property type="evidence" value="ECO:0007669"/>
    <property type="project" value="GOC"/>
</dbReference>
<evidence type="ECO:0000256" key="1">
    <source>
        <dbReference type="ARBA" id="ARBA00004613"/>
    </source>
</evidence>
<name>A0A3Q0JKI2_DIACI</name>
<protein>
    <submittedName>
        <fullName evidence="11">Pulmonary surfactant-associated protein B</fullName>
    </submittedName>
</protein>
<keyword evidence="4" id="KW-0677">Repeat</keyword>
<sequence length="208" mass="22474">MNISFSFLKKCHAVEHCKQVVWAHQRNSPLPEIPEPHPDSTASPLSSPLNSARLSPSSPECARGQSFWCEDLASAASCGATGHCIQAVWSHMKVKEDGDDVCKICKNMVGQARDQLQSNETQQDLKAVFEGSCNLVPVKVIREGCDKLVDEFVPELIEVLSSQMNPDVVCSVAGLCNNAAIDRLLLTAARSAVILFFGIIQGAPRGAN</sequence>
<dbReference type="InterPro" id="IPR008139">
    <property type="entry name" value="SaposinB_dom"/>
</dbReference>
<dbReference type="InterPro" id="IPR051428">
    <property type="entry name" value="Sphingo_Act-Surfact_Prot"/>
</dbReference>
<dbReference type="InterPro" id="IPR008138">
    <property type="entry name" value="SapB_2"/>
</dbReference>
<keyword evidence="5" id="KW-1015">Disulfide bond</keyword>
<dbReference type="Proteomes" id="UP000079169">
    <property type="component" value="Unplaced"/>
</dbReference>
<keyword evidence="10" id="KW-1185">Reference proteome</keyword>
<dbReference type="SUPFAM" id="SSF47862">
    <property type="entry name" value="Saposin"/>
    <property type="match status" value="1"/>
</dbReference>
<gene>
    <name evidence="11" type="primary">LOC103523651</name>
</gene>
<comment type="subcellular location">
    <subcellularLocation>
        <location evidence="1">Secreted</location>
    </subcellularLocation>
</comment>
<dbReference type="PROSITE" id="PS51110">
    <property type="entry name" value="SAP_A"/>
    <property type="match status" value="1"/>
</dbReference>
<dbReference type="GO" id="GO:0005576">
    <property type="term" value="C:extracellular region"/>
    <property type="evidence" value="ECO:0007669"/>
    <property type="project" value="UniProtKB-SubCell"/>
</dbReference>
<dbReference type="PANTHER" id="PTHR11480">
    <property type="entry name" value="SAPOSIN-RELATED"/>
    <property type="match status" value="1"/>
</dbReference>
<dbReference type="GO" id="GO:0005764">
    <property type="term" value="C:lysosome"/>
    <property type="evidence" value="ECO:0007669"/>
    <property type="project" value="InterPro"/>
</dbReference>
<evidence type="ECO:0000313" key="11">
    <source>
        <dbReference type="RefSeq" id="XP_026688861.1"/>
    </source>
</evidence>
<dbReference type="InterPro" id="IPR011001">
    <property type="entry name" value="Saposin-like"/>
</dbReference>
<dbReference type="Pfam" id="PF03489">
    <property type="entry name" value="SapB_2"/>
    <property type="match status" value="1"/>
</dbReference>
<dbReference type="STRING" id="121845.A0A3Q0JKI2"/>
<accession>A0A3Q0JKI2</accession>
<dbReference type="PANTHER" id="PTHR11480:SF3">
    <property type="entry name" value="BCDNA.GH08312"/>
    <property type="match status" value="1"/>
</dbReference>
<dbReference type="PRINTS" id="PR01797">
    <property type="entry name" value="SAPOSIN"/>
</dbReference>
<dbReference type="SMART" id="SM00162">
    <property type="entry name" value="SAPA"/>
    <property type="match status" value="1"/>
</dbReference>
<dbReference type="PROSITE" id="PS50015">
    <property type="entry name" value="SAP_B"/>
    <property type="match status" value="1"/>
</dbReference>
<evidence type="ECO:0000256" key="2">
    <source>
        <dbReference type="ARBA" id="ARBA00022525"/>
    </source>
</evidence>
<evidence type="ECO:0000256" key="5">
    <source>
        <dbReference type="ARBA" id="ARBA00023157"/>
    </source>
</evidence>
<evidence type="ECO:0000256" key="6">
    <source>
        <dbReference type="ARBA" id="ARBA00023180"/>
    </source>
</evidence>
<feature type="region of interest" description="Disordered" evidence="7">
    <location>
        <begin position="29"/>
        <end position="51"/>
    </location>
</feature>
<proteinExistence type="predicted"/>
<dbReference type="InterPro" id="IPR007856">
    <property type="entry name" value="SapB_1"/>
</dbReference>
<dbReference type="Pfam" id="PF05184">
    <property type="entry name" value="SapB_1"/>
    <property type="match status" value="1"/>
</dbReference>
<dbReference type="PaxDb" id="121845-A0A3Q0JKI2"/>
<reference evidence="11" key="1">
    <citation type="submission" date="2025-08" db="UniProtKB">
        <authorList>
            <consortium name="RefSeq"/>
        </authorList>
    </citation>
    <scope>IDENTIFICATION</scope>
</reference>
<feature type="domain" description="Saposin A-type" evidence="9">
    <location>
        <begin position="54"/>
        <end position="94"/>
    </location>
</feature>
<keyword evidence="6" id="KW-0325">Glycoprotein</keyword>
<evidence type="ECO:0000259" key="9">
    <source>
        <dbReference type="PROSITE" id="PS51110"/>
    </source>
</evidence>
<evidence type="ECO:0000313" key="10">
    <source>
        <dbReference type="Proteomes" id="UP000079169"/>
    </source>
</evidence>
<dbReference type="InterPro" id="IPR003119">
    <property type="entry name" value="SAP_A"/>
</dbReference>
<dbReference type="FunFam" id="1.10.225.10:FF:000002">
    <property type="entry name" value="prosaposin isoform X2"/>
    <property type="match status" value="1"/>
</dbReference>
<dbReference type="KEGG" id="dci:103523651"/>
<evidence type="ECO:0000256" key="7">
    <source>
        <dbReference type="SAM" id="MobiDB-lite"/>
    </source>
</evidence>
<evidence type="ECO:0000256" key="4">
    <source>
        <dbReference type="ARBA" id="ARBA00022737"/>
    </source>
</evidence>
<evidence type="ECO:0000256" key="3">
    <source>
        <dbReference type="ARBA" id="ARBA00022729"/>
    </source>
</evidence>
<dbReference type="RefSeq" id="XP_026688861.1">
    <property type="nucleotide sequence ID" value="XM_026833060.1"/>
</dbReference>
<organism evidence="10 11">
    <name type="scientific">Diaphorina citri</name>
    <name type="common">Asian citrus psyllid</name>
    <dbReference type="NCBI Taxonomy" id="121845"/>
    <lineage>
        <taxon>Eukaryota</taxon>
        <taxon>Metazoa</taxon>
        <taxon>Ecdysozoa</taxon>
        <taxon>Arthropoda</taxon>
        <taxon>Hexapoda</taxon>
        <taxon>Insecta</taxon>
        <taxon>Pterygota</taxon>
        <taxon>Neoptera</taxon>
        <taxon>Paraneoptera</taxon>
        <taxon>Hemiptera</taxon>
        <taxon>Sternorrhyncha</taxon>
        <taxon>Psylloidea</taxon>
        <taxon>Psyllidae</taxon>
        <taxon>Diaphorininae</taxon>
        <taxon>Diaphorina</taxon>
    </lineage>
</organism>
<dbReference type="GeneID" id="103523651"/>
<dbReference type="GO" id="GO:0006665">
    <property type="term" value="P:sphingolipid metabolic process"/>
    <property type="evidence" value="ECO:0007669"/>
    <property type="project" value="InterPro"/>
</dbReference>
<dbReference type="InterPro" id="IPR008373">
    <property type="entry name" value="Saposin"/>
</dbReference>